<dbReference type="PROSITE" id="PS00050">
    <property type="entry name" value="RIBOSOMAL_L23"/>
    <property type="match status" value="1"/>
</dbReference>
<dbReference type="GO" id="GO:0019843">
    <property type="term" value="F:rRNA binding"/>
    <property type="evidence" value="ECO:0007669"/>
    <property type="project" value="UniProtKB-UniRule"/>
</dbReference>
<dbReference type="GO" id="GO:1990904">
    <property type="term" value="C:ribonucleoprotein complex"/>
    <property type="evidence" value="ECO:0007669"/>
    <property type="project" value="UniProtKB-KW"/>
</dbReference>
<dbReference type="OrthoDB" id="9793353at2"/>
<keyword evidence="2 6" id="KW-0699">rRNA-binding</keyword>
<evidence type="ECO:0000313" key="8">
    <source>
        <dbReference type="EMBL" id="QAZ68451.1"/>
    </source>
</evidence>
<evidence type="ECO:0000256" key="5">
    <source>
        <dbReference type="ARBA" id="ARBA00023274"/>
    </source>
</evidence>
<organism evidence="8 9">
    <name type="scientific">Solidesulfovibrio carbinolicus</name>
    <dbReference type="NCBI Taxonomy" id="296842"/>
    <lineage>
        <taxon>Bacteria</taxon>
        <taxon>Pseudomonadati</taxon>
        <taxon>Thermodesulfobacteriota</taxon>
        <taxon>Desulfovibrionia</taxon>
        <taxon>Desulfovibrionales</taxon>
        <taxon>Desulfovibrionaceae</taxon>
        <taxon>Solidesulfovibrio</taxon>
    </lineage>
</organism>
<dbReference type="PANTHER" id="PTHR11620">
    <property type="entry name" value="60S RIBOSOMAL PROTEIN L23A"/>
    <property type="match status" value="1"/>
</dbReference>
<dbReference type="EMBL" id="CP026538">
    <property type="protein sequence ID" value="QAZ68451.1"/>
    <property type="molecule type" value="Genomic_DNA"/>
</dbReference>
<dbReference type="RefSeq" id="WP_006920469.1">
    <property type="nucleotide sequence ID" value="NZ_CP026538.1"/>
</dbReference>
<dbReference type="Proteomes" id="UP000293296">
    <property type="component" value="Chromosome"/>
</dbReference>
<dbReference type="InterPro" id="IPR013025">
    <property type="entry name" value="Ribosomal_uL23-like"/>
</dbReference>
<dbReference type="SUPFAM" id="SSF54189">
    <property type="entry name" value="Ribosomal proteins S24e, L23 and L15e"/>
    <property type="match status" value="1"/>
</dbReference>
<keyword evidence="5 6" id="KW-0687">Ribonucleoprotein</keyword>
<dbReference type="GO" id="GO:0006412">
    <property type="term" value="P:translation"/>
    <property type="evidence" value="ECO:0007669"/>
    <property type="project" value="UniProtKB-UniRule"/>
</dbReference>
<dbReference type="KEGG" id="dcb:C3Y92_14940"/>
<evidence type="ECO:0000256" key="4">
    <source>
        <dbReference type="ARBA" id="ARBA00022980"/>
    </source>
</evidence>
<reference evidence="8 9" key="1">
    <citation type="submission" date="2018-02" db="EMBL/GenBank/DDBJ databases">
        <title>Genome sequence of Desulfovibrio carbinolicus DSM 3852.</title>
        <authorList>
            <person name="Wilbanks E."/>
            <person name="Skennerton C.T."/>
            <person name="Orphan V.J."/>
        </authorList>
    </citation>
    <scope>NUCLEOTIDE SEQUENCE [LARGE SCALE GENOMIC DNA]</scope>
    <source>
        <strain evidence="8 9">DSM 3852</strain>
    </source>
</reference>
<dbReference type="SMR" id="A0A4P6HMM8"/>
<dbReference type="InterPro" id="IPR001014">
    <property type="entry name" value="Ribosomal_uL23_CS"/>
</dbReference>
<comment type="subunit">
    <text evidence="6">Part of the 50S ribosomal subunit. Contacts protein L29, and trigger factor when it is bound to the ribosome.</text>
</comment>
<evidence type="ECO:0000256" key="2">
    <source>
        <dbReference type="ARBA" id="ARBA00022730"/>
    </source>
</evidence>
<dbReference type="HAMAP" id="MF_01369_B">
    <property type="entry name" value="Ribosomal_uL23_B"/>
    <property type="match status" value="1"/>
</dbReference>
<evidence type="ECO:0000256" key="3">
    <source>
        <dbReference type="ARBA" id="ARBA00022884"/>
    </source>
</evidence>
<dbReference type="InterPro" id="IPR012677">
    <property type="entry name" value="Nucleotide-bd_a/b_plait_sf"/>
</dbReference>
<gene>
    <name evidence="6" type="primary">rplW</name>
    <name evidence="8" type="ORF">C3Y92_14940</name>
</gene>
<dbReference type="InterPro" id="IPR012678">
    <property type="entry name" value="Ribosomal_uL23/eL15/eS24_sf"/>
</dbReference>
<accession>A0A4P6HMM8</accession>
<comment type="similarity">
    <text evidence="1 6 7">Belongs to the universal ribosomal protein uL23 family.</text>
</comment>
<dbReference type="AlphaFoldDB" id="A0A4P6HMM8"/>
<proteinExistence type="inferred from homology"/>
<evidence type="ECO:0000256" key="6">
    <source>
        <dbReference type="HAMAP-Rule" id="MF_01369"/>
    </source>
</evidence>
<keyword evidence="4 6" id="KW-0689">Ribosomal protein</keyword>
<sequence>MEYANILLKPVISEKATMVKDAANQVVFFVHPAANKIEIAKAVEKAFSVTVKGVRVVKHKSLARSRMGRVTGRIPGYKKAYVTLAQGDKIEFFEGV</sequence>
<evidence type="ECO:0000256" key="1">
    <source>
        <dbReference type="ARBA" id="ARBA00006700"/>
    </source>
</evidence>
<protein>
    <recommendedName>
        <fullName evidence="6">Large ribosomal subunit protein uL23</fullName>
    </recommendedName>
</protein>
<evidence type="ECO:0000313" key="9">
    <source>
        <dbReference type="Proteomes" id="UP000293296"/>
    </source>
</evidence>
<comment type="function">
    <text evidence="6">One of the early assembly proteins it binds 23S rRNA. One of the proteins that surrounds the polypeptide exit tunnel on the outside of the ribosome. Forms the main docking site for trigger factor binding to the ribosome.</text>
</comment>
<dbReference type="Gene3D" id="3.30.70.330">
    <property type="match status" value="1"/>
</dbReference>
<keyword evidence="3 6" id="KW-0694">RNA-binding</keyword>
<name>A0A4P6HMM8_9BACT</name>
<dbReference type="GO" id="GO:0005840">
    <property type="term" value="C:ribosome"/>
    <property type="evidence" value="ECO:0007669"/>
    <property type="project" value="UniProtKB-KW"/>
</dbReference>
<keyword evidence="9" id="KW-1185">Reference proteome</keyword>
<evidence type="ECO:0000256" key="7">
    <source>
        <dbReference type="RuleBase" id="RU003934"/>
    </source>
</evidence>
<dbReference type="Pfam" id="PF00276">
    <property type="entry name" value="Ribosomal_L23"/>
    <property type="match status" value="1"/>
</dbReference>
<dbReference type="NCBIfam" id="NF004363">
    <property type="entry name" value="PRK05738.2-4"/>
    <property type="match status" value="1"/>
</dbReference>
<dbReference type="GO" id="GO:0003735">
    <property type="term" value="F:structural constituent of ribosome"/>
    <property type="evidence" value="ECO:0007669"/>
    <property type="project" value="InterPro"/>
</dbReference>